<dbReference type="Gene3D" id="3.40.50.300">
    <property type="entry name" value="P-loop containing nucleotide triphosphate hydrolases"/>
    <property type="match status" value="2"/>
</dbReference>
<dbReference type="InterPro" id="IPR027417">
    <property type="entry name" value="P-loop_NTPase"/>
</dbReference>
<evidence type="ECO:0000259" key="4">
    <source>
        <dbReference type="Pfam" id="PF13538"/>
    </source>
</evidence>
<dbReference type="GO" id="GO:0003678">
    <property type="term" value="F:DNA helicase activity"/>
    <property type="evidence" value="ECO:0007669"/>
    <property type="project" value="UniProtKB-ARBA"/>
</dbReference>
<organism evidence="5 6">
    <name type="scientific">Caulobacter phage CcrSC</name>
    <dbReference type="NCBI Taxonomy" id="2283272"/>
    <lineage>
        <taxon>Viruses</taxon>
        <taxon>Duplodnaviria</taxon>
        <taxon>Heunggongvirae</taxon>
        <taxon>Uroviricota</taxon>
        <taxon>Caudoviricetes</taxon>
        <taxon>Jeanschmidtviridae</taxon>
        <taxon>Bertelyvirus</taxon>
        <taxon>Bertelyvirus SC</taxon>
    </lineage>
</organism>
<keyword evidence="1" id="KW-0547">Nucleotide-binding</keyword>
<dbReference type="EMBL" id="MH588547">
    <property type="protein sequence ID" value="AXQ69773.1"/>
    <property type="molecule type" value="Genomic_DNA"/>
</dbReference>
<keyword evidence="6" id="KW-1185">Reference proteome</keyword>
<keyword evidence="3" id="KW-0175">Coiled coil</keyword>
<dbReference type="Pfam" id="PF13538">
    <property type="entry name" value="UvrD_C_2"/>
    <property type="match status" value="1"/>
</dbReference>
<name>A0A385EDC4_9CAUD</name>
<dbReference type="GO" id="GO:0005524">
    <property type="term" value="F:ATP binding"/>
    <property type="evidence" value="ECO:0007669"/>
    <property type="project" value="UniProtKB-KW"/>
</dbReference>
<keyword evidence="2" id="KW-0067">ATP-binding</keyword>
<dbReference type="InterPro" id="IPR027785">
    <property type="entry name" value="UvrD-like_helicase_C"/>
</dbReference>
<evidence type="ECO:0000256" key="2">
    <source>
        <dbReference type="ARBA" id="ARBA00022840"/>
    </source>
</evidence>
<dbReference type="Proteomes" id="UP000259683">
    <property type="component" value="Segment"/>
</dbReference>
<evidence type="ECO:0000256" key="1">
    <source>
        <dbReference type="ARBA" id="ARBA00022741"/>
    </source>
</evidence>
<reference evidence="5" key="1">
    <citation type="submission" date="2018-07" db="EMBL/GenBank/DDBJ databases">
        <authorList>
            <person name="Wilson K.M."/>
            <person name="Ely B."/>
        </authorList>
    </citation>
    <scope>NUCLEOTIDE SEQUENCE</scope>
</reference>
<dbReference type="PANTHER" id="PTHR43788:SF6">
    <property type="entry name" value="DNA HELICASE B"/>
    <property type="match status" value="1"/>
</dbReference>
<evidence type="ECO:0000313" key="5">
    <source>
        <dbReference type="EMBL" id="AXQ69773.1"/>
    </source>
</evidence>
<evidence type="ECO:0000256" key="3">
    <source>
        <dbReference type="SAM" id="Coils"/>
    </source>
</evidence>
<protein>
    <submittedName>
        <fullName evidence="5">RecD-like DNA helicase</fullName>
    </submittedName>
</protein>
<dbReference type="Pfam" id="PF13604">
    <property type="entry name" value="AAA_30"/>
    <property type="match status" value="1"/>
</dbReference>
<gene>
    <name evidence="5" type="ORF">CcrSC_gp191</name>
</gene>
<reference evidence="5" key="2">
    <citation type="submission" date="2021-07" db="EMBL/GenBank/DDBJ databases">
        <title>Giant CbK-like Caulobacter bacteriophages have genetically divergent genomes.</title>
        <authorList>
            <person name="Wilson K."/>
            <person name="Ely B."/>
        </authorList>
    </citation>
    <scope>NUCLEOTIDE SEQUENCE</scope>
</reference>
<proteinExistence type="predicted"/>
<feature type="coiled-coil region" evidence="3">
    <location>
        <begin position="97"/>
        <end position="144"/>
    </location>
</feature>
<evidence type="ECO:0000313" key="6">
    <source>
        <dbReference type="Proteomes" id="UP000259683"/>
    </source>
</evidence>
<sequence>MQLSGQQEEAIKVIVKRLVGDYPEPLTYLAGYAGTGKSTILPFIIASLGFDPKDIAFLAPTGKAAKVMTQKLMAQGFKLSAAATIHSAIYRARPAPISQLEAELYEAQTSRERLKLNGGQPEAINALTRTINRLEKELDDLYTEEKIHFQLNPDSLVKDKKLIVVDEASMVGRSIADDLLYFGVPILAMGDPGQLPPVQDDAGLTAGEPDYFLTEIHRQAADNPILQLATMARQGKILVPGVYGDGRAVVMKRRDFNNGHFDWDAPAPQFIVGTNATRWRVTKMLRQGYCVPGAEHPNSGPQEGEPLIICKNNRAYPTLVNGTEVDAIASHMLHKGQTTFPFKIQDEDGRKYEINAFQGLFEEHYAGKKNAFSSTSRSAFKARKNSVELDWGWAITCHKSQGSQYPEVVVIDESGVFRDDSAKWAYTAITRAAEKLTILV</sequence>
<feature type="domain" description="UvrD-like helicase C-terminal" evidence="4">
    <location>
        <begin position="393"/>
        <end position="438"/>
    </location>
</feature>
<dbReference type="CDD" id="cd18809">
    <property type="entry name" value="SF1_C_RecD"/>
    <property type="match status" value="1"/>
</dbReference>
<dbReference type="InterPro" id="IPR050534">
    <property type="entry name" value="Coronavir_polyprotein_1ab"/>
</dbReference>
<accession>A0A385EDC4</accession>
<dbReference type="SUPFAM" id="SSF52540">
    <property type="entry name" value="P-loop containing nucleoside triphosphate hydrolases"/>
    <property type="match status" value="1"/>
</dbReference>
<dbReference type="PANTHER" id="PTHR43788">
    <property type="entry name" value="DNA2/NAM7 HELICASE FAMILY MEMBER"/>
    <property type="match status" value="1"/>
</dbReference>